<sequence length="220" mass="25953">MGMMLLPTLMRYTVWSFYKHYPKDSHFYSHQTYARRLSTYKIQGLFVLFISILIAYDAFGINIIYTDKQFIILPLCFLLIWIFCCDFHLYLIPFTPLIILFLLGLLFEGQQLYWLCEYSYANNCQWQLLLRQRGQDLVLCMVLLWGTYFLTRKGIGQGDIYFLSVLTLFFAVKVWLILILVACVLGLIHLLVLRLLGYKKPFIPFAPWICTSAWCLFLVG</sequence>
<organism evidence="3 4">
    <name type="scientific">Pelistega indica</name>
    <dbReference type="NCBI Taxonomy" id="1414851"/>
    <lineage>
        <taxon>Bacteria</taxon>
        <taxon>Pseudomonadati</taxon>
        <taxon>Pseudomonadota</taxon>
        <taxon>Betaproteobacteria</taxon>
        <taxon>Burkholderiales</taxon>
        <taxon>Alcaligenaceae</taxon>
        <taxon>Pelistega</taxon>
    </lineage>
</organism>
<keyword evidence="1" id="KW-0472">Membrane</keyword>
<feature type="transmembrane region" description="Helical" evidence="1">
    <location>
        <begin position="45"/>
        <end position="65"/>
    </location>
</feature>
<feature type="transmembrane region" description="Helical" evidence="1">
    <location>
        <begin position="163"/>
        <end position="196"/>
    </location>
</feature>
<dbReference type="Pfam" id="PF01478">
    <property type="entry name" value="Peptidase_A24"/>
    <property type="match status" value="1"/>
</dbReference>
<reference evidence="3 4" key="1">
    <citation type="submission" date="2013-11" db="EMBL/GenBank/DDBJ databases">
        <title>Genomic analysis of Pelistega sp. HM-7.</title>
        <authorList>
            <person name="Kumbhare S.V."/>
            <person name="Shetty S.A."/>
            <person name="Sharma O."/>
            <person name="Dhotre D.P."/>
        </authorList>
    </citation>
    <scope>NUCLEOTIDE SEQUENCE [LARGE SCALE GENOMIC DNA]</scope>
    <source>
        <strain evidence="3 4">HM-7</strain>
    </source>
</reference>
<dbReference type="RefSeq" id="WP_023952138.1">
    <property type="nucleotide sequence ID" value="NZ_AYSV01000100.1"/>
</dbReference>
<feature type="transmembrane region" description="Helical" evidence="1">
    <location>
        <begin position="71"/>
        <end position="90"/>
    </location>
</feature>
<accession>V8FXS9</accession>
<dbReference type="EMBL" id="AYSV01000100">
    <property type="protein sequence ID" value="ETD68955.1"/>
    <property type="molecule type" value="Genomic_DNA"/>
</dbReference>
<gene>
    <name evidence="3" type="ORF">V757_09705</name>
</gene>
<comment type="caution">
    <text evidence="3">The sequence shown here is derived from an EMBL/GenBank/DDBJ whole genome shotgun (WGS) entry which is preliminary data.</text>
</comment>
<evidence type="ECO:0000313" key="4">
    <source>
        <dbReference type="Proteomes" id="UP000018766"/>
    </source>
</evidence>
<dbReference type="GO" id="GO:0004190">
    <property type="term" value="F:aspartic-type endopeptidase activity"/>
    <property type="evidence" value="ECO:0007669"/>
    <property type="project" value="InterPro"/>
</dbReference>
<dbReference type="AlphaFoldDB" id="V8FXS9"/>
<evidence type="ECO:0000256" key="1">
    <source>
        <dbReference type="SAM" id="Phobius"/>
    </source>
</evidence>
<keyword evidence="1" id="KW-1133">Transmembrane helix</keyword>
<evidence type="ECO:0000313" key="3">
    <source>
        <dbReference type="EMBL" id="ETD68955.1"/>
    </source>
</evidence>
<keyword evidence="4" id="KW-1185">Reference proteome</keyword>
<keyword evidence="1" id="KW-0812">Transmembrane</keyword>
<dbReference type="InterPro" id="IPR000045">
    <property type="entry name" value="Prepilin_IV_endopep_pep"/>
</dbReference>
<feature type="transmembrane region" description="Helical" evidence="1">
    <location>
        <begin position="134"/>
        <end position="151"/>
    </location>
</feature>
<feature type="domain" description="Prepilin type IV endopeptidase peptidase" evidence="2">
    <location>
        <begin position="75"/>
        <end position="190"/>
    </location>
</feature>
<feature type="transmembrane region" description="Helical" evidence="1">
    <location>
        <begin position="97"/>
        <end position="114"/>
    </location>
</feature>
<proteinExistence type="predicted"/>
<evidence type="ECO:0000259" key="2">
    <source>
        <dbReference type="Pfam" id="PF01478"/>
    </source>
</evidence>
<name>V8FXS9_9BURK</name>
<protein>
    <recommendedName>
        <fullName evidence="2">Prepilin type IV endopeptidase peptidase domain-containing protein</fullName>
    </recommendedName>
</protein>
<dbReference type="GO" id="GO:0016020">
    <property type="term" value="C:membrane"/>
    <property type="evidence" value="ECO:0007669"/>
    <property type="project" value="InterPro"/>
</dbReference>
<dbReference type="Proteomes" id="UP000018766">
    <property type="component" value="Unassembled WGS sequence"/>
</dbReference>